<feature type="region of interest" description="Disordered" evidence="1">
    <location>
        <begin position="1"/>
        <end position="150"/>
    </location>
</feature>
<feature type="compositionally biased region" description="Polar residues" evidence="1">
    <location>
        <begin position="136"/>
        <end position="150"/>
    </location>
</feature>
<comment type="caution">
    <text evidence="2">The sequence shown here is derived from an EMBL/GenBank/DDBJ whole genome shotgun (WGS) entry which is preliminary data.</text>
</comment>
<proteinExistence type="predicted"/>
<organism evidence="2 3">
    <name type="scientific">Rousettus aegyptiacus</name>
    <name type="common">Egyptian fruit bat</name>
    <name type="synonym">Pteropus aegyptiacus</name>
    <dbReference type="NCBI Taxonomy" id="9407"/>
    <lineage>
        <taxon>Eukaryota</taxon>
        <taxon>Metazoa</taxon>
        <taxon>Chordata</taxon>
        <taxon>Craniata</taxon>
        <taxon>Vertebrata</taxon>
        <taxon>Euteleostomi</taxon>
        <taxon>Mammalia</taxon>
        <taxon>Eutheria</taxon>
        <taxon>Laurasiatheria</taxon>
        <taxon>Chiroptera</taxon>
        <taxon>Yinpterochiroptera</taxon>
        <taxon>Pteropodoidea</taxon>
        <taxon>Pteropodidae</taxon>
        <taxon>Rousettinae</taxon>
        <taxon>Rousettus</taxon>
    </lineage>
</organism>
<sequence>MKESQRAPGPKMIHRTWARGPGALSRNGQQTSIRQQDGSRAPGKAGRPGWRGPGAASRSASGVGNTEPRSWRGHEMTKGDTSLTWTTFARPPIWEAGHGGSAVTKRHREGLPSNGRRGQRVVSTGHRAQGHVTPGDTRQTPPEGSSVTSHLISRDRIFSKGKFCNRGPRLTIISRTWRDDDPGKAGRPCGTEPGPRVTRCSTLSIIA</sequence>
<feature type="compositionally biased region" description="Polar residues" evidence="1">
    <location>
        <begin position="59"/>
        <end position="68"/>
    </location>
</feature>
<evidence type="ECO:0000313" key="3">
    <source>
        <dbReference type="Proteomes" id="UP000593571"/>
    </source>
</evidence>
<reference evidence="2 3" key="1">
    <citation type="journal article" date="2020" name="Nature">
        <title>Six reference-quality genomes reveal evolution of bat adaptations.</title>
        <authorList>
            <person name="Jebb D."/>
            <person name="Huang Z."/>
            <person name="Pippel M."/>
            <person name="Hughes G.M."/>
            <person name="Lavrichenko K."/>
            <person name="Devanna P."/>
            <person name="Winkler S."/>
            <person name="Jermiin L.S."/>
            <person name="Skirmuntt E.C."/>
            <person name="Katzourakis A."/>
            <person name="Burkitt-Gray L."/>
            <person name="Ray D.A."/>
            <person name="Sullivan K.A.M."/>
            <person name="Roscito J.G."/>
            <person name="Kirilenko B.M."/>
            <person name="Davalos L.M."/>
            <person name="Corthals A.P."/>
            <person name="Power M.L."/>
            <person name="Jones G."/>
            <person name="Ransome R.D."/>
            <person name="Dechmann D.K.N."/>
            <person name="Locatelli A.G."/>
            <person name="Puechmaille S.J."/>
            <person name="Fedrigo O."/>
            <person name="Jarvis E.D."/>
            <person name="Hiller M."/>
            <person name="Vernes S.C."/>
            <person name="Myers E.W."/>
            <person name="Teeling E.C."/>
        </authorList>
    </citation>
    <scope>NUCLEOTIDE SEQUENCE [LARGE SCALE GENOMIC DNA]</scope>
    <source>
        <strain evidence="2">MRouAeg1</strain>
        <tissue evidence="2">Muscle</tissue>
    </source>
</reference>
<protein>
    <submittedName>
        <fullName evidence="2">Uncharacterized protein</fullName>
    </submittedName>
</protein>
<evidence type="ECO:0000313" key="2">
    <source>
        <dbReference type="EMBL" id="KAF6427957.1"/>
    </source>
</evidence>
<feature type="region of interest" description="Disordered" evidence="1">
    <location>
        <begin position="174"/>
        <end position="197"/>
    </location>
</feature>
<dbReference type="EMBL" id="JACASE010000011">
    <property type="protein sequence ID" value="KAF6427957.1"/>
    <property type="molecule type" value="Genomic_DNA"/>
</dbReference>
<evidence type="ECO:0000256" key="1">
    <source>
        <dbReference type="SAM" id="MobiDB-lite"/>
    </source>
</evidence>
<feature type="compositionally biased region" description="Low complexity" evidence="1">
    <location>
        <begin position="40"/>
        <end position="58"/>
    </location>
</feature>
<feature type="compositionally biased region" description="Basic and acidic residues" evidence="1">
    <location>
        <begin position="69"/>
        <end position="78"/>
    </location>
</feature>
<name>A0A7J8DXK1_ROUAE</name>
<accession>A0A7J8DXK1</accession>
<feature type="compositionally biased region" description="Polar residues" evidence="1">
    <location>
        <begin position="26"/>
        <end position="38"/>
    </location>
</feature>
<dbReference type="Proteomes" id="UP000593571">
    <property type="component" value="Unassembled WGS sequence"/>
</dbReference>
<dbReference type="AlphaFoldDB" id="A0A7J8DXK1"/>
<gene>
    <name evidence="2" type="ORF">HJG63_008418</name>
</gene>
<keyword evidence="3" id="KW-1185">Reference proteome</keyword>